<keyword evidence="2" id="KW-1185">Reference proteome</keyword>
<name>A0ABR9H7D3_9BACT</name>
<dbReference type="RefSeq" id="WP_192624553.1">
    <property type="nucleotide sequence ID" value="NZ_JADBGG010000030.1"/>
</dbReference>
<organism evidence="1 2">
    <name type="scientific">Desulfomicrobium macestii</name>
    <dbReference type="NCBI Taxonomy" id="90731"/>
    <lineage>
        <taxon>Bacteria</taxon>
        <taxon>Pseudomonadati</taxon>
        <taxon>Thermodesulfobacteriota</taxon>
        <taxon>Desulfovibrionia</taxon>
        <taxon>Desulfovibrionales</taxon>
        <taxon>Desulfomicrobiaceae</taxon>
        <taxon>Desulfomicrobium</taxon>
    </lineage>
</organism>
<accession>A0ABR9H7D3</accession>
<reference evidence="1 2" key="1">
    <citation type="submission" date="2020-10" db="EMBL/GenBank/DDBJ databases">
        <title>Genomic Encyclopedia of Type Strains, Phase IV (KMG-IV): sequencing the most valuable type-strain genomes for metagenomic binning, comparative biology and taxonomic classification.</title>
        <authorList>
            <person name="Goeker M."/>
        </authorList>
    </citation>
    <scope>NUCLEOTIDE SEQUENCE [LARGE SCALE GENOMIC DNA]</scope>
    <source>
        <strain evidence="1 2">DSM 4194</strain>
    </source>
</reference>
<evidence type="ECO:0000313" key="1">
    <source>
        <dbReference type="EMBL" id="MBE1426626.1"/>
    </source>
</evidence>
<evidence type="ECO:0008006" key="3">
    <source>
        <dbReference type="Google" id="ProtNLM"/>
    </source>
</evidence>
<evidence type="ECO:0000313" key="2">
    <source>
        <dbReference type="Proteomes" id="UP000639010"/>
    </source>
</evidence>
<dbReference type="InterPro" id="IPR014998">
    <property type="entry name" value="DUF1848"/>
</dbReference>
<dbReference type="Proteomes" id="UP000639010">
    <property type="component" value="Unassembled WGS sequence"/>
</dbReference>
<dbReference type="EMBL" id="JADBGG010000030">
    <property type="protein sequence ID" value="MBE1426626.1"/>
    <property type="molecule type" value="Genomic_DNA"/>
</dbReference>
<proteinExistence type="predicted"/>
<protein>
    <recommendedName>
        <fullName evidence="3">DUF1848 domain-containing protein</fullName>
    </recommendedName>
</protein>
<sequence>MKAAPWEKVTLSLPQAREVQAVAPVIISASRSTDLPAFHSEWFMNRLRAGHAAWRNPFNQAVQYVSFMRTRVVVFWTKNPAPLLPHLQEIEDMGINYYFQFTINDYETQGWEPNVPRLESRIETMARLSARIGRDRIIWRFDPLLLSDTVTEDVLAKKVQRVGNLAHPYTSKLVFSFADIAAYRKVRTNLASAGINYSEFDTAGMMRMAQRIAEMNHGWGLDLATCAEAENFEKLGIMHNRCIDGELMLRLFPSDSELRRFLNPRQRPLMLGMSDLDSKWQDKIKDAGQRKECGCIVSKDIGAYNTCAHLCTYCYANTSERVVMKNLARRAADEACIVSA</sequence>
<gene>
    <name evidence="1" type="ORF">H4684_003292</name>
</gene>
<dbReference type="Pfam" id="PF08902">
    <property type="entry name" value="DUF1848"/>
    <property type="match status" value="1"/>
</dbReference>
<comment type="caution">
    <text evidence="1">The sequence shown here is derived from an EMBL/GenBank/DDBJ whole genome shotgun (WGS) entry which is preliminary data.</text>
</comment>